<reference evidence="11 12" key="1">
    <citation type="submission" date="2016-10" db="EMBL/GenBank/DDBJ databases">
        <authorList>
            <person name="de Groot N.N."/>
        </authorList>
    </citation>
    <scope>NUCLEOTIDE SEQUENCE [LARGE SCALE GENOMIC DNA]</scope>
    <source>
        <strain evidence="11 12">DSM 18979</strain>
    </source>
</reference>
<dbReference type="Pfam" id="PF00155">
    <property type="entry name" value="Aminotran_1_2"/>
    <property type="match status" value="1"/>
</dbReference>
<gene>
    <name evidence="11" type="ORF">SAMN05660297_02015</name>
</gene>
<evidence type="ECO:0000256" key="3">
    <source>
        <dbReference type="ARBA" id="ARBA00004953"/>
    </source>
</evidence>
<dbReference type="Proteomes" id="UP000199568">
    <property type="component" value="Unassembled WGS sequence"/>
</dbReference>
<dbReference type="InterPro" id="IPR004839">
    <property type="entry name" value="Aminotransferase_I/II_large"/>
</dbReference>
<keyword evidence="12" id="KW-1185">Reference proteome</keyword>
<dbReference type="STRING" id="426128.SAMN05660297_02015"/>
<evidence type="ECO:0000256" key="7">
    <source>
        <dbReference type="ARBA" id="ARBA00023239"/>
    </source>
</evidence>
<sequence length="363" mass="42258">MTHGGNIFEIERKEKLDRKTLLDYSANINPLGLPKSLKRIIQDRMEDLQYYPDIYYEDLKAAISQYYSLIKEDIFVGNGAAQVIFDTIHRIKPQKSIILAPTFSEYEKALKSCESTIVEVPLQEEDNFDLNIDALIEKIDDTIDLVVLCNPNNPTSRLIEMQKIEKILLKCQQHQVYLMIDEAFMDFVEDQPLYSMLPYYKKHKNIVIVRAFTKFYGVPGLRLGFGVCSDKTMIEEINKNTLPWCLNTFAGYFGEVLLAEDNYVEATHQWLRKEKRRFFKALQNIEGIKAFPPSVNFILIKILKTDSNAHHLKEKLLQQKILIRDCSNFTNLDDKFFRVAIKIPEQNNVFLKALKKILNEISD</sequence>
<evidence type="ECO:0000259" key="10">
    <source>
        <dbReference type="Pfam" id="PF00155"/>
    </source>
</evidence>
<proteinExistence type="predicted"/>
<keyword evidence="6" id="KW-0663">Pyridoxal phosphate</keyword>
<dbReference type="InterPro" id="IPR005860">
    <property type="entry name" value="CobD"/>
</dbReference>
<dbReference type="InterPro" id="IPR015424">
    <property type="entry name" value="PyrdxlP-dep_Trfase"/>
</dbReference>
<evidence type="ECO:0000313" key="11">
    <source>
        <dbReference type="EMBL" id="SET32472.1"/>
    </source>
</evidence>
<evidence type="ECO:0000256" key="9">
    <source>
        <dbReference type="ARBA" id="ARBA00048531"/>
    </source>
</evidence>
<evidence type="ECO:0000256" key="1">
    <source>
        <dbReference type="ARBA" id="ARBA00001933"/>
    </source>
</evidence>
<dbReference type="EMBL" id="FOHU01000008">
    <property type="protein sequence ID" value="SET32472.1"/>
    <property type="molecule type" value="Genomic_DNA"/>
</dbReference>
<feature type="domain" description="Aminotransferase class I/classII large" evidence="10">
    <location>
        <begin position="22"/>
        <end position="351"/>
    </location>
</feature>
<evidence type="ECO:0000256" key="8">
    <source>
        <dbReference type="ARBA" id="ARBA00029996"/>
    </source>
</evidence>
<comment type="cofactor">
    <cofactor evidence="1">
        <name>pyridoxal 5'-phosphate</name>
        <dbReference type="ChEBI" id="CHEBI:597326"/>
    </cofactor>
</comment>
<dbReference type="RefSeq" id="WP_170834767.1">
    <property type="nucleotide sequence ID" value="NZ_FOHU01000008.1"/>
</dbReference>
<keyword evidence="5" id="KW-0169">Cobalamin biosynthesis</keyword>
<dbReference type="InterPro" id="IPR015422">
    <property type="entry name" value="PyrdxlP-dep_Trfase_small"/>
</dbReference>
<dbReference type="GO" id="GO:0048472">
    <property type="term" value="F:threonine-phosphate decarboxylase activity"/>
    <property type="evidence" value="ECO:0007669"/>
    <property type="project" value="UniProtKB-EC"/>
</dbReference>
<dbReference type="Gene3D" id="3.40.640.10">
    <property type="entry name" value="Type I PLP-dependent aspartate aminotransferase-like (Major domain)"/>
    <property type="match status" value="1"/>
</dbReference>
<protein>
    <recommendedName>
        <fullName evidence="4">threonine-phosphate decarboxylase</fullName>
        <ecNumber evidence="4">4.1.1.81</ecNumber>
    </recommendedName>
    <alternativeName>
        <fullName evidence="8">L-threonine-O-3-phosphate decarboxylase</fullName>
    </alternativeName>
</protein>
<dbReference type="PANTHER" id="PTHR42885">
    <property type="entry name" value="HISTIDINOL-PHOSPHATE AMINOTRANSFERASE-RELATED"/>
    <property type="match status" value="1"/>
</dbReference>
<name>A0A1I0DJ49_9FIRM</name>
<dbReference type="CDD" id="cd00609">
    <property type="entry name" value="AAT_like"/>
    <property type="match status" value="1"/>
</dbReference>
<evidence type="ECO:0000256" key="4">
    <source>
        <dbReference type="ARBA" id="ARBA00012285"/>
    </source>
</evidence>
<dbReference type="AlphaFoldDB" id="A0A1I0DJ49"/>
<evidence type="ECO:0000256" key="2">
    <source>
        <dbReference type="ARBA" id="ARBA00003444"/>
    </source>
</evidence>
<evidence type="ECO:0000256" key="5">
    <source>
        <dbReference type="ARBA" id="ARBA00022573"/>
    </source>
</evidence>
<evidence type="ECO:0000256" key="6">
    <source>
        <dbReference type="ARBA" id="ARBA00022898"/>
    </source>
</evidence>
<comment type="pathway">
    <text evidence="3">Cofactor biosynthesis; adenosylcobalamin biosynthesis.</text>
</comment>
<accession>A0A1I0DJ49</accession>
<organism evidence="11 12">
    <name type="scientific">Natronincola peptidivorans</name>
    <dbReference type="NCBI Taxonomy" id="426128"/>
    <lineage>
        <taxon>Bacteria</taxon>
        <taxon>Bacillati</taxon>
        <taxon>Bacillota</taxon>
        <taxon>Clostridia</taxon>
        <taxon>Peptostreptococcales</taxon>
        <taxon>Natronincolaceae</taxon>
        <taxon>Natronincola</taxon>
    </lineage>
</organism>
<dbReference type="NCBIfam" id="TIGR01140">
    <property type="entry name" value="L_thr_O3P_dcar"/>
    <property type="match status" value="1"/>
</dbReference>
<evidence type="ECO:0000313" key="12">
    <source>
        <dbReference type="Proteomes" id="UP000199568"/>
    </source>
</evidence>
<dbReference type="EC" id="4.1.1.81" evidence="4"/>
<comment type="catalytic activity">
    <reaction evidence="9">
        <text>O-phospho-L-threonine + H(+) = (R)-1-aminopropan-2-yl phosphate + CO2</text>
        <dbReference type="Rhea" id="RHEA:11492"/>
        <dbReference type="ChEBI" id="CHEBI:15378"/>
        <dbReference type="ChEBI" id="CHEBI:16526"/>
        <dbReference type="ChEBI" id="CHEBI:58563"/>
        <dbReference type="ChEBI" id="CHEBI:58675"/>
        <dbReference type="EC" id="4.1.1.81"/>
    </reaction>
</comment>
<dbReference type="Gene3D" id="3.90.1150.10">
    <property type="entry name" value="Aspartate Aminotransferase, domain 1"/>
    <property type="match status" value="1"/>
</dbReference>
<keyword evidence="7" id="KW-0456">Lyase</keyword>
<dbReference type="SUPFAM" id="SSF53383">
    <property type="entry name" value="PLP-dependent transferases"/>
    <property type="match status" value="1"/>
</dbReference>
<dbReference type="UniPathway" id="UPA00148"/>
<dbReference type="GO" id="GO:0030170">
    <property type="term" value="F:pyridoxal phosphate binding"/>
    <property type="evidence" value="ECO:0007669"/>
    <property type="project" value="InterPro"/>
</dbReference>
<dbReference type="GO" id="GO:0009236">
    <property type="term" value="P:cobalamin biosynthetic process"/>
    <property type="evidence" value="ECO:0007669"/>
    <property type="project" value="UniProtKB-UniPathway"/>
</dbReference>
<dbReference type="PANTHER" id="PTHR42885:SF1">
    <property type="entry name" value="THREONINE-PHOSPHATE DECARBOXYLASE"/>
    <property type="match status" value="1"/>
</dbReference>
<dbReference type="InterPro" id="IPR015421">
    <property type="entry name" value="PyrdxlP-dep_Trfase_major"/>
</dbReference>
<comment type="function">
    <text evidence="2">Decarboxylates L-threonine-O-3-phosphate to yield (R)-1-amino-2-propanol O-2-phosphate, the precursor for the linkage between the nucleotide loop and the corrin ring in cobalamin.</text>
</comment>